<organism evidence="3 4">
    <name type="scientific">Frigoriglobus tundricola</name>
    <dbReference type="NCBI Taxonomy" id="2774151"/>
    <lineage>
        <taxon>Bacteria</taxon>
        <taxon>Pseudomonadati</taxon>
        <taxon>Planctomycetota</taxon>
        <taxon>Planctomycetia</taxon>
        <taxon>Gemmatales</taxon>
        <taxon>Gemmataceae</taxon>
        <taxon>Frigoriglobus</taxon>
    </lineage>
</organism>
<keyword evidence="4" id="KW-1185">Reference proteome</keyword>
<dbReference type="InterPro" id="IPR015943">
    <property type="entry name" value="WD40/YVTN_repeat-like_dom_sf"/>
</dbReference>
<dbReference type="Gene3D" id="2.130.10.10">
    <property type="entry name" value="YVTN repeat-like/Quinoprotein amine dehydrogenase"/>
    <property type="match status" value="2"/>
</dbReference>
<dbReference type="InterPro" id="IPR018391">
    <property type="entry name" value="PQQ_b-propeller_rpt"/>
</dbReference>
<dbReference type="InterPro" id="IPR002372">
    <property type="entry name" value="PQQ_rpt_dom"/>
</dbReference>
<proteinExistence type="predicted"/>
<dbReference type="RefSeq" id="WP_171470011.1">
    <property type="nucleotide sequence ID" value="NZ_CP053452.2"/>
</dbReference>
<feature type="region of interest" description="Disordered" evidence="1">
    <location>
        <begin position="84"/>
        <end position="129"/>
    </location>
</feature>
<dbReference type="SUPFAM" id="SSF50998">
    <property type="entry name" value="Quinoprotein alcohol dehydrogenase-like"/>
    <property type="match status" value="1"/>
</dbReference>
<dbReference type="KEGG" id="ftj:FTUN_1425"/>
<dbReference type="InterPro" id="IPR011047">
    <property type="entry name" value="Quinoprotein_ADH-like_sf"/>
</dbReference>
<evidence type="ECO:0000256" key="1">
    <source>
        <dbReference type="SAM" id="MobiDB-lite"/>
    </source>
</evidence>
<name>A0A6M5YKW8_9BACT</name>
<dbReference type="SMART" id="SM00564">
    <property type="entry name" value="PQQ"/>
    <property type="match status" value="5"/>
</dbReference>
<accession>A0A6M5YKW8</accession>
<evidence type="ECO:0000313" key="4">
    <source>
        <dbReference type="Proteomes" id="UP000503447"/>
    </source>
</evidence>
<evidence type="ECO:0000259" key="2">
    <source>
        <dbReference type="Pfam" id="PF13360"/>
    </source>
</evidence>
<feature type="domain" description="Pyrrolo-quinoline quinone repeat" evidence="2">
    <location>
        <begin position="140"/>
        <end position="324"/>
    </location>
</feature>
<dbReference type="Proteomes" id="UP000503447">
    <property type="component" value="Chromosome"/>
</dbReference>
<dbReference type="Pfam" id="PF13360">
    <property type="entry name" value="PQQ_2"/>
    <property type="match status" value="1"/>
</dbReference>
<dbReference type="PANTHER" id="PTHR34512">
    <property type="entry name" value="CELL SURFACE PROTEIN"/>
    <property type="match status" value="1"/>
</dbReference>
<gene>
    <name evidence="3" type="ORF">FTUN_1425</name>
</gene>
<protein>
    <recommendedName>
        <fullName evidence="2">Pyrrolo-quinoline quinone repeat domain-containing protein</fullName>
    </recommendedName>
</protein>
<dbReference type="EMBL" id="CP053452">
    <property type="protein sequence ID" value="QJW93911.1"/>
    <property type="molecule type" value="Genomic_DNA"/>
</dbReference>
<dbReference type="PANTHER" id="PTHR34512:SF30">
    <property type="entry name" value="OUTER MEMBRANE PROTEIN ASSEMBLY FACTOR BAMB"/>
    <property type="match status" value="1"/>
</dbReference>
<feature type="compositionally biased region" description="Gly residues" evidence="1">
    <location>
        <begin position="90"/>
        <end position="129"/>
    </location>
</feature>
<dbReference type="AlphaFoldDB" id="A0A6M5YKW8"/>
<sequence>MRRFRPVFALTVLAPLFVSDTRADDWPSFRGPQGTGVITDTKPPSDWGADKNVAWKVAVPGVAWSCPIVIGDKVILTTAFSEGQPKPKAGFGGGKGGPGGPGGGKGGPGGPGEGKGGPGGPGGGFGKGGAPPKETYQFKVICLNRTTGKLMWEKLAKEARPTIPTHGSNTYATETPVSDGERVYAYFGMTGLFCYDLAGTEIWKKDLGSYSMMFGFGTASSPVLAGDKLIVQCDNDEKSFLVALDKKTGEQKWKIDRPEKSGWSTPLVWATKDRTDLVVIGGQKIRGYDPESGQEVWALEVGGGQCSASPAADSERLYVGVGQGGGGPGGPKGGGGAGGGRAGTLFAVKAGAKGDITPKAGAASSDGVAWTAAKAWPAAASPLVYEGFVYVLDRNGGTISCFDAKTGKAEYTKERIPNAGAFWASPWAADGQIFCLDETGATHVLKAGAEFDLVRVNKLGRDMYWATPAASGGALFIRSVDSLYCIGAKP</sequence>
<evidence type="ECO:0000313" key="3">
    <source>
        <dbReference type="EMBL" id="QJW93911.1"/>
    </source>
</evidence>
<reference evidence="4" key="1">
    <citation type="submission" date="2020-05" db="EMBL/GenBank/DDBJ databases">
        <title>Frigoriglobus tundricola gen. nov., sp. nov., a psychrotolerant cellulolytic planctomycete of the family Gemmataceae with two divergent copies of 16S rRNA gene.</title>
        <authorList>
            <person name="Kulichevskaya I.S."/>
            <person name="Ivanova A.A."/>
            <person name="Naumoff D.G."/>
            <person name="Beletsky A.V."/>
            <person name="Rijpstra W.I.C."/>
            <person name="Sinninghe Damste J.S."/>
            <person name="Mardanov A.V."/>
            <person name="Ravin N.V."/>
            <person name="Dedysh S.N."/>
        </authorList>
    </citation>
    <scope>NUCLEOTIDE SEQUENCE [LARGE SCALE GENOMIC DNA]</scope>
    <source>
        <strain evidence="4">PL17</strain>
    </source>
</reference>